<proteinExistence type="predicted"/>
<evidence type="ECO:0000313" key="4">
    <source>
        <dbReference type="EMBL" id="MBE1489041.1"/>
    </source>
</evidence>
<accession>A0A927M9C7</accession>
<evidence type="ECO:0000259" key="3">
    <source>
        <dbReference type="Pfam" id="PF08044"/>
    </source>
</evidence>
<dbReference type="Pfam" id="PF08044">
    <property type="entry name" value="DUF1707"/>
    <property type="match status" value="1"/>
</dbReference>
<keyword evidence="2" id="KW-1133">Transmembrane helix</keyword>
<evidence type="ECO:0000313" key="5">
    <source>
        <dbReference type="Proteomes" id="UP000649753"/>
    </source>
</evidence>
<feature type="compositionally biased region" description="Pro residues" evidence="1">
    <location>
        <begin position="123"/>
        <end position="133"/>
    </location>
</feature>
<dbReference type="AlphaFoldDB" id="A0A927M9C7"/>
<sequence length="210" mass="22314">MAMDERVGTAQRNTVLELLSRALEEGYLDLSEYEERMTSVHTARTVGDLVRPLVDLPSQFRWDPRPYPAPAAPAPAPVRPTQPVGWLDEAPTWPTQPGWTGQRGWTTDPGWSPQPGWSARPPWAGPPASPGPPTEDGRSRAIAALTLGLVSLPMSICLGAGLLLGVPAIILGWPRRGRPQSANATAGLALGLVGTAVSVVMIAMLFTDGS</sequence>
<evidence type="ECO:0000256" key="2">
    <source>
        <dbReference type="SAM" id="Phobius"/>
    </source>
</evidence>
<evidence type="ECO:0000256" key="1">
    <source>
        <dbReference type="SAM" id="MobiDB-lite"/>
    </source>
</evidence>
<keyword evidence="2" id="KW-0812">Transmembrane</keyword>
<organism evidence="4 5">
    <name type="scientific">Plantactinospora soyae</name>
    <dbReference type="NCBI Taxonomy" id="1544732"/>
    <lineage>
        <taxon>Bacteria</taxon>
        <taxon>Bacillati</taxon>
        <taxon>Actinomycetota</taxon>
        <taxon>Actinomycetes</taxon>
        <taxon>Micromonosporales</taxon>
        <taxon>Micromonosporaceae</taxon>
        <taxon>Plantactinospora</taxon>
    </lineage>
</organism>
<reference evidence="4" key="1">
    <citation type="submission" date="2020-10" db="EMBL/GenBank/DDBJ databases">
        <title>Sequencing the genomes of 1000 actinobacteria strains.</title>
        <authorList>
            <person name="Klenk H.-P."/>
        </authorList>
    </citation>
    <scope>NUCLEOTIDE SEQUENCE</scope>
    <source>
        <strain evidence="4">DSM 46832</strain>
    </source>
</reference>
<comment type="caution">
    <text evidence="4">The sequence shown here is derived from an EMBL/GenBank/DDBJ whole genome shotgun (WGS) entry which is preliminary data.</text>
</comment>
<feature type="transmembrane region" description="Helical" evidence="2">
    <location>
        <begin position="185"/>
        <end position="206"/>
    </location>
</feature>
<dbReference type="EMBL" id="JADBEB010000001">
    <property type="protein sequence ID" value="MBE1489041.1"/>
    <property type="molecule type" value="Genomic_DNA"/>
</dbReference>
<feature type="transmembrane region" description="Helical" evidence="2">
    <location>
        <begin position="142"/>
        <end position="173"/>
    </location>
</feature>
<keyword evidence="2" id="KW-0472">Membrane</keyword>
<keyword evidence="5" id="KW-1185">Reference proteome</keyword>
<gene>
    <name evidence="4" type="ORF">H4W31_004679</name>
</gene>
<feature type="compositionally biased region" description="Polar residues" evidence="1">
    <location>
        <begin position="93"/>
        <end position="105"/>
    </location>
</feature>
<name>A0A927M9C7_9ACTN</name>
<dbReference type="Proteomes" id="UP000649753">
    <property type="component" value="Unassembled WGS sequence"/>
</dbReference>
<dbReference type="InterPro" id="IPR012551">
    <property type="entry name" value="DUF1707_SHOCT-like"/>
</dbReference>
<protein>
    <recommendedName>
        <fullName evidence="3">DUF1707 domain-containing protein</fullName>
    </recommendedName>
</protein>
<feature type="domain" description="DUF1707" evidence="3">
    <location>
        <begin position="6"/>
        <end position="57"/>
    </location>
</feature>
<feature type="region of interest" description="Disordered" evidence="1">
    <location>
        <begin position="93"/>
        <end position="137"/>
    </location>
</feature>